<sequence>MNLIWIRAGGLYLNQKDYINAVLNGEAPLKVILRGSIENITSDKIGVVSLAFASMDKTAAERKSMN</sequence>
<name>A0A315ZY22_9FIRM</name>
<reference evidence="2" key="1">
    <citation type="submission" date="2017-07" db="EMBL/GenBank/DDBJ databases">
        <authorList>
            <person name="Varghese N."/>
            <person name="Submissions S."/>
        </authorList>
    </citation>
    <scope>NUCLEOTIDE SEQUENCE [LARGE SCALE GENOMIC DNA]</scope>
    <source>
        <strain evidence="2">NLAE-zl-C134</strain>
    </source>
</reference>
<organism evidence="1 2">
    <name type="scientific">Faecalicatena contorta</name>
    <dbReference type="NCBI Taxonomy" id="39482"/>
    <lineage>
        <taxon>Bacteria</taxon>
        <taxon>Bacillati</taxon>
        <taxon>Bacillota</taxon>
        <taxon>Clostridia</taxon>
        <taxon>Lachnospirales</taxon>
        <taxon>Lachnospiraceae</taxon>
        <taxon>Faecalicatena</taxon>
    </lineage>
</organism>
<dbReference type="OrthoDB" id="9803145at2"/>
<dbReference type="EMBL" id="UHJJ01000005">
    <property type="protein sequence ID" value="SUQ14263.1"/>
    <property type="molecule type" value="Genomic_DNA"/>
</dbReference>
<accession>A0A315ZY22</accession>
<evidence type="ECO:0000313" key="2">
    <source>
        <dbReference type="Proteomes" id="UP000254051"/>
    </source>
</evidence>
<protein>
    <submittedName>
        <fullName evidence="1">Uncharacterized protein</fullName>
    </submittedName>
</protein>
<dbReference type="AlphaFoldDB" id="A0A315ZY22"/>
<evidence type="ECO:0000313" key="1">
    <source>
        <dbReference type="EMBL" id="SUQ14263.1"/>
    </source>
</evidence>
<dbReference type="Proteomes" id="UP000254051">
    <property type="component" value="Unassembled WGS sequence"/>
</dbReference>
<dbReference type="RefSeq" id="WP_109710989.1">
    <property type="nucleotide sequence ID" value="NZ_QGDS01000005.1"/>
</dbReference>
<proteinExistence type="predicted"/>
<keyword evidence="2" id="KW-1185">Reference proteome</keyword>
<gene>
    <name evidence="1" type="ORF">SAMN05216529_105238</name>
</gene>